<keyword evidence="1" id="KW-1133">Transmembrane helix</keyword>
<keyword evidence="1" id="KW-0472">Membrane</keyword>
<dbReference type="Pfam" id="PF06898">
    <property type="entry name" value="YqfD"/>
    <property type="match status" value="1"/>
</dbReference>
<gene>
    <name evidence="2" type="ORF">SAMN05660235_00904</name>
</gene>
<organism evidence="2 3">
    <name type="scientific">Sporolituus thermophilus DSM 23256</name>
    <dbReference type="NCBI Taxonomy" id="1123285"/>
    <lineage>
        <taxon>Bacteria</taxon>
        <taxon>Bacillati</taxon>
        <taxon>Bacillota</taxon>
        <taxon>Negativicutes</taxon>
        <taxon>Selenomonadales</taxon>
        <taxon>Sporomusaceae</taxon>
        <taxon>Sporolituus</taxon>
    </lineage>
</organism>
<dbReference type="AlphaFoldDB" id="A0A1G7JH56"/>
<protein>
    <submittedName>
        <fullName evidence="2">Similar to stage IV sporulation protein</fullName>
    </submittedName>
</protein>
<accession>A0A1G7JH56</accession>
<name>A0A1G7JH56_9FIRM</name>
<evidence type="ECO:0000313" key="2">
    <source>
        <dbReference type="EMBL" id="SDF24246.1"/>
    </source>
</evidence>
<keyword evidence="1" id="KW-0812">Transmembrane</keyword>
<dbReference type="PIRSF" id="PIRSF029895">
    <property type="entry name" value="SpoIV"/>
    <property type="match status" value="1"/>
</dbReference>
<reference evidence="3" key="1">
    <citation type="submission" date="2016-10" db="EMBL/GenBank/DDBJ databases">
        <authorList>
            <person name="Varghese N."/>
            <person name="Submissions S."/>
        </authorList>
    </citation>
    <scope>NUCLEOTIDE SEQUENCE [LARGE SCALE GENOMIC DNA]</scope>
    <source>
        <strain evidence="3">DSM 23256</strain>
    </source>
</reference>
<dbReference type="STRING" id="1123285.SAMN05660235_00904"/>
<dbReference type="EMBL" id="FNBU01000005">
    <property type="protein sequence ID" value="SDF24246.1"/>
    <property type="molecule type" value="Genomic_DNA"/>
</dbReference>
<dbReference type="RefSeq" id="WP_093688520.1">
    <property type="nucleotide sequence ID" value="NZ_FNBU01000005.1"/>
</dbReference>
<feature type="transmembrane region" description="Helical" evidence="1">
    <location>
        <begin position="89"/>
        <end position="111"/>
    </location>
</feature>
<dbReference type="NCBIfam" id="TIGR02876">
    <property type="entry name" value="spore_yqfD"/>
    <property type="match status" value="1"/>
</dbReference>
<evidence type="ECO:0000256" key="1">
    <source>
        <dbReference type="SAM" id="Phobius"/>
    </source>
</evidence>
<dbReference type="InterPro" id="IPR010690">
    <property type="entry name" value="YqfD"/>
</dbReference>
<dbReference type="OrthoDB" id="1640349at2"/>
<dbReference type="Proteomes" id="UP000243333">
    <property type="component" value="Unassembled WGS sequence"/>
</dbReference>
<sequence length="405" mass="45730">MTYKIANYLSGTVRVRIQGMMPEKFINLCLAQHIFLWGISKRNDEMFAFMRLSDFFRIRPLARKSRARVRVVSRYGWPFIVDRLRRRKMLVVGAVLYLFLLNFLVSFIWFVDITGLKILSSDRIKAIVDGNGLRPGVPKEKVDVKALENTILFGLPEVAWVGVHIAGTRVLIEVVEKTMPRTEDKAPAHVIAAKDGVITEIIAVAGQPAVKKGDTVKKGDLLIKGLEPGNTAPIAPGQTPIISVPSQLIRAQGIVKARVWYEGYGEASTVQAVRQRTGNQDMAITVTIGSRQIPLKRIPEPPFENYETEEVHKKLAWWRNSEFIVESTIKIYYELGTSWREITVEQARDEAIGKAWHVVQRLIPENAQILSRNIETLKTEEPNLVRVKVSVETVEDIGQSVSIVR</sequence>
<proteinExistence type="predicted"/>
<keyword evidence="3" id="KW-1185">Reference proteome</keyword>
<evidence type="ECO:0000313" key="3">
    <source>
        <dbReference type="Proteomes" id="UP000243333"/>
    </source>
</evidence>